<proteinExistence type="predicted"/>
<protein>
    <submittedName>
        <fullName evidence="2">DNA-binding transcriptional regulator, MarR family</fullName>
    </submittedName>
</protein>
<gene>
    <name evidence="2" type="ORF">APR03_002985</name>
</gene>
<keyword evidence="3" id="KW-1185">Reference proteome</keyword>
<dbReference type="PROSITE" id="PS50995">
    <property type="entry name" value="HTH_MARR_2"/>
    <property type="match status" value="1"/>
</dbReference>
<sequence length="175" mass="18909">MTTATGAPASTLGAVEGRDEVRWLTPQENDAWVSLSWLLLKLPGAIDAQLQRDSGLSYFEYVVLASLSMAPGRHMHMSDLAEFANGSLSRLSNVAKRLETRGLLVRTPCPDNARITVATLTDAGMALVEQAAPGHVGAVRRYVFDALDADQVAQLDRIGRAVADRVEPGKSWPPR</sequence>
<accession>A0A9X2G225</accession>
<dbReference type="InterPro" id="IPR036388">
    <property type="entry name" value="WH-like_DNA-bd_sf"/>
</dbReference>
<comment type="caution">
    <text evidence="2">The sequence shown here is derived from an EMBL/GenBank/DDBJ whole genome shotgun (WGS) entry which is preliminary data.</text>
</comment>
<evidence type="ECO:0000259" key="1">
    <source>
        <dbReference type="PROSITE" id="PS50995"/>
    </source>
</evidence>
<evidence type="ECO:0000313" key="3">
    <source>
        <dbReference type="Proteomes" id="UP001139493"/>
    </source>
</evidence>
<name>A0A9X2G225_9MICO</name>
<dbReference type="PANTHER" id="PTHR33164:SF99">
    <property type="entry name" value="MARR FAMILY REGULATORY PROTEIN"/>
    <property type="match status" value="1"/>
</dbReference>
<evidence type="ECO:0000313" key="2">
    <source>
        <dbReference type="EMBL" id="MCP2265627.1"/>
    </source>
</evidence>
<dbReference type="Gene3D" id="1.10.10.10">
    <property type="entry name" value="Winged helix-like DNA-binding domain superfamily/Winged helix DNA-binding domain"/>
    <property type="match status" value="1"/>
</dbReference>
<organism evidence="2 3">
    <name type="scientific">Promicromonospora thailandica</name>
    <dbReference type="NCBI Taxonomy" id="765201"/>
    <lineage>
        <taxon>Bacteria</taxon>
        <taxon>Bacillati</taxon>
        <taxon>Actinomycetota</taxon>
        <taxon>Actinomycetes</taxon>
        <taxon>Micrococcales</taxon>
        <taxon>Promicromonosporaceae</taxon>
        <taxon>Promicromonospora</taxon>
    </lineage>
</organism>
<keyword evidence="2" id="KW-0238">DNA-binding</keyword>
<dbReference type="GO" id="GO:0003700">
    <property type="term" value="F:DNA-binding transcription factor activity"/>
    <property type="evidence" value="ECO:0007669"/>
    <property type="project" value="InterPro"/>
</dbReference>
<dbReference type="GO" id="GO:0003677">
    <property type="term" value="F:DNA binding"/>
    <property type="evidence" value="ECO:0007669"/>
    <property type="project" value="UniProtKB-KW"/>
</dbReference>
<feature type="domain" description="HTH marR-type" evidence="1">
    <location>
        <begin position="28"/>
        <end position="164"/>
    </location>
</feature>
<dbReference type="InterPro" id="IPR039422">
    <property type="entry name" value="MarR/SlyA-like"/>
</dbReference>
<dbReference type="Pfam" id="PF01047">
    <property type="entry name" value="MarR"/>
    <property type="match status" value="1"/>
</dbReference>
<reference evidence="2" key="1">
    <citation type="submission" date="2022-06" db="EMBL/GenBank/DDBJ databases">
        <title>Genomic Encyclopedia of Archaeal and Bacterial Type Strains, Phase II (KMG-II): from individual species to whole genera.</title>
        <authorList>
            <person name="Goeker M."/>
        </authorList>
    </citation>
    <scope>NUCLEOTIDE SEQUENCE</scope>
    <source>
        <strain evidence="2">DSM 26652</strain>
    </source>
</reference>
<dbReference type="SMART" id="SM00347">
    <property type="entry name" value="HTH_MARR"/>
    <property type="match status" value="1"/>
</dbReference>
<dbReference type="InterPro" id="IPR036390">
    <property type="entry name" value="WH_DNA-bd_sf"/>
</dbReference>
<dbReference type="SUPFAM" id="SSF46785">
    <property type="entry name" value="Winged helix' DNA-binding domain"/>
    <property type="match status" value="1"/>
</dbReference>
<dbReference type="RefSeq" id="WP_253836911.1">
    <property type="nucleotide sequence ID" value="NZ_JAMTCS010000009.1"/>
</dbReference>
<dbReference type="GO" id="GO:0006950">
    <property type="term" value="P:response to stress"/>
    <property type="evidence" value="ECO:0007669"/>
    <property type="project" value="TreeGrafter"/>
</dbReference>
<dbReference type="Proteomes" id="UP001139493">
    <property type="component" value="Unassembled WGS sequence"/>
</dbReference>
<dbReference type="PANTHER" id="PTHR33164">
    <property type="entry name" value="TRANSCRIPTIONAL REGULATOR, MARR FAMILY"/>
    <property type="match status" value="1"/>
</dbReference>
<dbReference type="EMBL" id="JAMTCS010000009">
    <property type="protein sequence ID" value="MCP2265627.1"/>
    <property type="molecule type" value="Genomic_DNA"/>
</dbReference>
<dbReference type="AlphaFoldDB" id="A0A9X2G225"/>
<dbReference type="InterPro" id="IPR000835">
    <property type="entry name" value="HTH_MarR-typ"/>
</dbReference>